<comment type="caution">
    <text evidence="2">The sequence shown here is derived from an EMBL/GenBank/DDBJ whole genome shotgun (WGS) entry which is preliminary data.</text>
</comment>
<evidence type="ECO:0000256" key="1">
    <source>
        <dbReference type="SAM" id="Phobius"/>
    </source>
</evidence>
<protein>
    <submittedName>
        <fullName evidence="2">Uncharacterized protein</fullName>
    </submittedName>
</protein>
<evidence type="ECO:0000313" key="2">
    <source>
        <dbReference type="EMBL" id="MFB3170151.1"/>
    </source>
</evidence>
<keyword evidence="1" id="KW-1133">Transmembrane helix</keyword>
<feature type="transmembrane region" description="Helical" evidence="1">
    <location>
        <begin position="35"/>
        <end position="56"/>
    </location>
</feature>
<proteinExistence type="predicted"/>
<dbReference type="EMBL" id="JAROBZ020000002">
    <property type="protein sequence ID" value="MFB3170151.1"/>
    <property type="molecule type" value="Genomic_DNA"/>
</dbReference>
<dbReference type="RefSeq" id="WP_306074704.1">
    <property type="nucleotide sequence ID" value="NZ_JAROBZ020000002.1"/>
</dbReference>
<organism evidence="2 3">
    <name type="scientific">Neobacillus driksii</name>
    <dbReference type="NCBI Taxonomy" id="3035913"/>
    <lineage>
        <taxon>Bacteria</taxon>
        <taxon>Bacillati</taxon>
        <taxon>Bacillota</taxon>
        <taxon>Bacilli</taxon>
        <taxon>Bacillales</taxon>
        <taxon>Bacillaceae</taxon>
        <taxon>Neobacillus</taxon>
    </lineage>
</organism>
<keyword evidence="3" id="KW-1185">Reference proteome</keyword>
<feature type="transmembrane region" description="Helical" evidence="1">
    <location>
        <begin position="63"/>
        <end position="85"/>
    </location>
</feature>
<feature type="transmembrane region" description="Helical" evidence="1">
    <location>
        <begin position="91"/>
        <end position="110"/>
    </location>
</feature>
<sequence length="152" mass="16299">MTMNMRDWTVSLLLTSVLTTLIANLIGNNMSIADSIPGVLILSAIAFMGIFLGKIIPLKLPAIVYVVLTGVLVASPISPFAQPIIDYTAKISFMAPITIVGTLAGIGLNFKSFISQSWKMVIVALLVFTGTFLVQAIFAEVFLNLTDALDSF</sequence>
<feature type="transmembrane region" description="Helical" evidence="1">
    <location>
        <begin position="122"/>
        <end position="143"/>
    </location>
</feature>
<dbReference type="Proteomes" id="UP001241748">
    <property type="component" value="Unassembled WGS sequence"/>
</dbReference>
<accession>A0ABV4YZ78</accession>
<reference evidence="2 3" key="1">
    <citation type="submission" date="2024-05" db="EMBL/GenBank/DDBJ databases">
        <authorList>
            <person name="Venkateswaran K."/>
        </authorList>
    </citation>
    <scope>NUCLEOTIDE SEQUENCE [LARGE SCALE GENOMIC DNA]</scope>
    <source>
        <strain evidence="2 3">179-C4-2-HS</strain>
    </source>
</reference>
<gene>
    <name evidence="2" type="ORF">P5G62_023885</name>
</gene>
<keyword evidence="1" id="KW-0812">Transmembrane</keyword>
<keyword evidence="1" id="KW-0472">Membrane</keyword>
<name>A0ABV4YZ78_9BACI</name>
<evidence type="ECO:0000313" key="3">
    <source>
        <dbReference type="Proteomes" id="UP001241748"/>
    </source>
</evidence>